<evidence type="ECO:0000256" key="1">
    <source>
        <dbReference type="ARBA" id="ARBA00005189"/>
    </source>
</evidence>
<dbReference type="AlphaFoldDB" id="A0A7U7EJ91"/>
<dbReference type="SUPFAM" id="SSF69593">
    <property type="entry name" value="Glycerol-3-phosphate (1)-acyltransferase"/>
    <property type="match status" value="1"/>
</dbReference>
<evidence type="ECO:0000313" key="6">
    <source>
        <dbReference type="Proteomes" id="UP000583387"/>
    </source>
</evidence>
<dbReference type="Pfam" id="PF01553">
    <property type="entry name" value="Acyltransferase"/>
    <property type="match status" value="1"/>
</dbReference>
<dbReference type="PANTHER" id="PTHR10434">
    <property type="entry name" value="1-ACYL-SN-GLYCEROL-3-PHOSPHATE ACYLTRANSFERASE"/>
    <property type="match status" value="1"/>
</dbReference>
<evidence type="ECO:0000259" key="4">
    <source>
        <dbReference type="SMART" id="SM00563"/>
    </source>
</evidence>
<gene>
    <name evidence="5" type="ORF">PSEWESI4_00312</name>
</gene>
<accession>A0A7U7EJ91</accession>
<keyword evidence="2" id="KW-0808">Transferase</keyword>
<dbReference type="EMBL" id="CAJFCI010000015">
    <property type="protein sequence ID" value="CAD5106053.1"/>
    <property type="molecule type" value="Genomic_DNA"/>
</dbReference>
<keyword evidence="6" id="KW-1185">Reference proteome</keyword>
<dbReference type="Proteomes" id="UP000583387">
    <property type="component" value="Unassembled WGS sequence"/>
</dbReference>
<sequence>MTVIPAHAGIQSSTNSYKNKNVDNTNYLPPNPFAERVGNTILALMGWRIEGALPPLDKFVVIGAHHTSNWDFVLFIAAKFVLRLNARWFAKHSIFRWPFGDLLKRWGGVPIRRDRQSNVVDQAVQQFREQRQFMLVIAPEGTRKKVERWKMGFYHIARGAGVPVVLAALDYERRRIVIGPPFVPTGDEAADLRQILAFYRDFPPKKPQYAFLGD</sequence>
<dbReference type="SMART" id="SM00563">
    <property type="entry name" value="PlsC"/>
    <property type="match status" value="1"/>
</dbReference>
<reference evidence="5 6" key="1">
    <citation type="submission" date="2020-08" db="EMBL/GenBank/DDBJ databases">
        <authorList>
            <person name="Criscuolo A."/>
        </authorList>
    </citation>
    <scope>NUCLEOTIDE SEQUENCE [LARGE SCALE GENOMIC DNA]</scope>
    <source>
        <strain evidence="5">CIP111764</strain>
    </source>
</reference>
<dbReference type="InterPro" id="IPR002123">
    <property type="entry name" value="Plipid/glycerol_acylTrfase"/>
</dbReference>
<organism evidence="5 6">
    <name type="scientific">Zestomonas carbonaria</name>
    <dbReference type="NCBI Taxonomy" id="2762745"/>
    <lineage>
        <taxon>Bacteria</taxon>
        <taxon>Pseudomonadati</taxon>
        <taxon>Pseudomonadota</taxon>
        <taxon>Gammaproteobacteria</taxon>
        <taxon>Pseudomonadales</taxon>
        <taxon>Pseudomonadaceae</taxon>
        <taxon>Zestomonas</taxon>
    </lineage>
</organism>
<proteinExistence type="predicted"/>
<name>A0A7U7EJ91_9GAMM</name>
<evidence type="ECO:0000256" key="2">
    <source>
        <dbReference type="ARBA" id="ARBA00022679"/>
    </source>
</evidence>
<comment type="caution">
    <text evidence="5">The sequence shown here is derived from an EMBL/GenBank/DDBJ whole genome shotgun (WGS) entry which is preliminary data.</text>
</comment>
<keyword evidence="3" id="KW-0012">Acyltransferase</keyword>
<dbReference type="PANTHER" id="PTHR10434:SF9">
    <property type="entry name" value="PHOSPHOLIPID_GLYCEROL ACYLTRANSFERASE DOMAIN-CONTAINING PROTEIN"/>
    <property type="match status" value="1"/>
</dbReference>
<feature type="domain" description="Phospholipid/glycerol acyltransferase" evidence="4">
    <location>
        <begin position="60"/>
        <end position="172"/>
    </location>
</feature>
<evidence type="ECO:0000256" key="3">
    <source>
        <dbReference type="ARBA" id="ARBA00023315"/>
    </source>
</evidence>
<dbReference type="GO" id="GO:0006654">
    <property type="term" value="P:phosphatidic acid biosynthetic process"/>
    <property type="evidence" value="ECO:0007669"/>
    <property type="project" value="TreeGrafter"/>
</dbReference>
<evidence type="ECO:0000313" key="5">
    <source>
        <dbReference type="EMBL" id="CAD5106053.1"/>
    </source>
</evidence>
<dbReference type="CDD" id="cd07988">
    <property type="entry name" value="LPLAT_ABO13168-like"/>
    <property type="match status" value="1"/>
</dbReference>
<protein>
    <recommendedName>
        <fullName evidence="4">Phospholipid/glycerol acyltransferase domain-containing protein</fullName>
    </recommendedName>
</protein>
<comment type="pathway">
    <text evidence="1">Lipid metabolism.</text>
</comment>
<dbReference type="GO" id="GO:0003841">
    <property type="term" value="F:1-acylglycerol-3-phosphate O-acyltransferase activity"/>
    <property type="evidence" value="ECO:0007669"/>
    <property type="project" value="TreeGrafter"/>
</dbReference>